<protein>
    <submittedName>
        <fullName evidence="2">Alpha/beta family hydrolase</fullName>
    </submittedName>
</protein>
<dbReference type="InterPro" id="IPR029058">
    <property type="entry name" value="AB_hydrolase_fold"/>
</dbReference>
<name>A0ABU9TP05_9GAMM</name>
<comment type="caution">
    <text evidence="2">The sequence shown here is derived from an EMBL/GenBank/DDBJ whole genome shotgun (WGS) entry which is preliminary data.</text>
</comment>
<accession>A0ABU9TP05</accession>
<dbReference type="SUPFAM" id="SSF53474">
    <property type="entry name" value="alpha/beta-Hydrolases"/>
    <property type="match status" value="1"/>
</dbReference>
<proteinExistence type="predicted"/>
<reference evidence="2 3" key="1">
    <citation type="submission" date="2024-03" db="EMBL/GenBank/DDBJ databases">
        <title>Community enrichment and isolation of bacterial strains for fucoidan degradation.</title>
        <authorList>
            <person name="Sichert A."/>
        </authorList>
    </citation>
    <scope>NUCLEOTIDE SEQUENCE [LARGE SCALE GENOMIC DNA]</scope>
    <source>
        <strain evidence="2 3">AS76</strain>
    </source>
</reference>
<evidence type="ECO:0000313" key="3">
    <source>
        <dbReference type="Proteomes" id="UP001449225"/>
    </source>
</evidence>
<keyword evidence="2" id="KW-0378">Hydrolase</keyword>
<evidence type="ECO:0000259" key="1">
    <source>
        <dbReference type="Pfam" id="PF20408"/>
    </source>
</evidence>
<gene>
    <name evidence="2" type="ORF">WNY58_03470</name>
</gene>
<dbReference type="InterPro" id="IPR046879">
    <property type="entry name" value="KANL3/Tex30_Abhydrolase"/>
</dbReference>
<dbReference type="Gene3D" id="3.40.50.1820">
    <property type="entry name" value="alpha/beta hydrolase"/>
    <property type="match status" value="1"/>
</dbReference>
<organism evidence="2 3">
    <name type="scientific">Neptuniibacter pectenicola</name>
    <dbReference type="NCBI Taxonomy" id="1806669"/>
    <lineage>
        <taxon>Bacteria</taxon>
        <taxon>Pseudomonadati</taxon>
        <taxon>Pseudomonadota</taxon>
        <taxon>Gammaproteobacteria</taxon>
        <taxon>Oceanospirillales</taxon>
        <taxon>Oceanospirillaceae</taxon>
        <taxon>Neptuniibacter</taxon>
    </lineage>
</organism>
<dbReference type="InterPro" id="IPR026555">
    <property type="entry name" value="NSL3/Tex30"/>
</dbReference>
<dbReference type="GO" id="GO:0016787">
    <property type="term" value="F:hydrolase activity"/>
    <property type="evidence" value="ECO:0007669"/>
    <property type="project" value="UniProtKB-KW"/>
</dbReference>
<dbReference type="PANTHER" id="PTHR13136">
    <property type="entry name" value="TESTIS DEVELOPMENT PROTEIN PRTD"/>
    <property type="match status" value="1"/>
</dbReference>
<dbReference type="Proteomes" id="UP001449225">
    <property type="component" value="Unassembled WGS sequence"/>
</dbReference>
<dbReference type="PANTHER" id="PTHR13136:SF11">
    <property type="entry name" value="TESTIS-EXPRESSED PROTEIN 30"/>
    <property type="match status" value="1"/>
</dbReference>
<sequence length="199" mass="22244">MLISGKPVKGRVILAHGAGAGMRSEFMGGIADKLVLQGFEVVRFEFPYMQQITATGKRRPPDPMPKLLAYFAEVIAQFDEDVPLFLAGKSMGGRVASMLFEASSASGCFVFGYPFHPAGKPDKLRVDHLFEITKPLHIFQGTRDRMGSFSEVTQYNLPPSVSVHWLEDGDHDLKPRKISGFLHDDHLNYSVSFIKDWVR</sequence>
<feature type="domain" description="KANL3/Tex30 alpha/beta hydrolase-like" evidence="1">
    <location>
        <begin position="10"/>
        <end position="198"/>
    </location>
</feature>
<dbReference type="EMBL" id="JBBMRA010000002">
    <property type="protein sequence ID" value="MEM5535446.1"/>
    <property type="molecule type" value="Genomic_DNA"/>
</dbReference>
<evidence type="ECO:0000313" key="2">
    <source>
        <dbReference type="EMBL" id="MEM5535446.1"/>
    </source>
</evidence>
<keyword evidence="3" id="KW-1185">Reference proteome</keyword>
<dbReference type="Pfam" id="PF20408">
    <property type="entry name" value="Abhydrolase_11"/>
    <property type="match status" value="1"/>
</dbReference>
<dbReference type="RefSeq" id="WP_342853738.1">
    <property type="nucleotide sequence ID" value="NZ_JBBMRA010000002.1"/>
</dbReference>